<sequence>MVAINSPALTRMLMSSKRRSSVRIKGRGWRAIRRNSARDVALLMSHCRAALSGRENPELGYSKTGCTFALVSRGLHPTYKKLSSQLAEARAAAGLTQAQVAQRLKRPQSFVSKYENGERQLDVVEFIAVCKVIGISAPDLINRLA</sequence>
<keyword evidence="3" id="KW-1185">Reference proteome</keyword>
<protein>
    <submittedName>
        <fullName evidence="2">DNA-binding XRE family transcriptional regulator</fullName>
    </submittedName>
</protein>
<feature type="domain" description="HTH cro/C1-type" evidence="1">
    <location>
        <begin position="86"/>
        <end position="140"/>
    </location>
</feature>
<dbReference type="EMBL" id="JAVDRF010000013">
    <property type="protein sequence ID" value="MDR6539032.1"/>
    <property type="molecule type" value="Genomic_DNA"/>
</dbReference>
<reference evidence="2 3" key="1">
    <citation type="submission" date="2023-07" db="EMBL/GenBank/DDBJ databases">
        <title>Sorghum-associated microbial communities from plants grown in Nebraska, USA.</title>
        <authorList>
            <person name="Schachtman D."/>
        </authorList>
    </citation>
    <scope>NUCLEOTIDE SEQUENCE [LARGE SCALE GENOMIC DNA]</scope>
    <source>
        <strain evidence="2 3">DS1781</strain>
    </source>
</reference>
<dbReference type="Gene3D" id="1.10.260.40">
    <property type="entry name" value="lambda repressor-like DNA-binding domains"/>
    <property type="match status" value="1"/>
</dbReference>
<dbReference type="InterPro" id="IPR001387">
    <property type="entry name" value="Cro/C1-type_HTH"/>
</dbReference>
<dbReference type="CDD" id="cd00093">
    <property type="entry name" value="HTH_XRE"/>
    <property type="match status" value="1"/>
</dbReference>
<keyword evidence="2" id="KW-0238">DNA-binding</keyword>
<evidence type="ECO:0000313" key="3">
    <source>
        <dbReference type="Proteomes" id="UP001184230"/>
    </source>
</evidence>
<evidence type="ECO:0000259" key="1">
    <source>
        <dbReference type="PROSITE" id="PS50943"/>
    </source>
</evidence>
<dbReference type="PROSITE" id="PS50943">
    <property type="entry name" value="HTH_CROC1"/>
    <property type="match status" value="1"/>
</dbReference>
<dbReference type="SUPFAM" id="SSF47413">
    <property type="entry name" value="lambda repressor-like DNA-binding domains"/>
    <property type="match status" value="1"/>
</dbReference>
<dbReference type="InterPro" id="IPR010982">
    <property type="entry name" value="Lambda_DNA-bd_dom_sf"/>
</dbReference>
<dbReference type="SMART" id="SM00530">
    <property type="entry name" value="HTH_XRE"/>
    <property type="match status" value="1"/>
</dbReference>
<gene>
    <name evidence="2" type="ORF">J2739_004827</name>
</gene>
<organism evidence="2 3">
    <name type="scientific">Variovorax soli</name>
    <dbReference type="NCBI Taxonomy" id="376815"/>
    <lineage>
        <taxon>Bacteria</taxon>
        <taxon>Pseudomonadati</taxon>
        <taxon>Pseudomonadota</taxon>
        <taxon>Betaproteobacteria</taxon>
        <taxon>Burkholderiales</taxon>
        <taxon>Comamonadaceae</taxon>
        <taxon>Variovorax</taxon>
    </lineage>
</organism>
<dbReference type="Pfam" id="PF13560">
    <property type="entry name" value="HTH_31"/>
    <property type="match status" value="1"/>
</dbReference>
<proteinExistence type="predicted"/>
<name>A0ABU1NL14_9BURK</name>
<evidence type="ECO:0000313" key="2">
    <source>
        <dbReference type="EMBL" id="MDR6539032.1"/>
    </source>
</evidence>
<dbReference type="Proteomes" id="UP001184230">
    <property type="component" value="Unassembled WGS sequence"/>
</dbReference>
<dbReference type="GO" id="GO:0003677">
    <property type="term" value="F:DNA binding"/>
    <property type="evidence" value="ECO:0007669"/>
    <property type="project" value="UniProtKB-KW"/>
</dbReference>
<comment type="caution">
    <text evidence="2">The sequence shown here is derived from an EMBL/GenBank/DDBJ whole genome shotgun (WGS) entry which is preliminary data.</text>
</comment>
<accession>A0ABU1NL14</accession>